<dbReference type="SUPFAM" id="SSF158622">
    <property type="entry name" value="YheA/YmcA-like"/>
    <property type="match status" value="1"/>
</dbReference>
<sequence length="121" mass="14608">MELWKDAIYEVLRTFKSSDLMANYTLTLEAVKNDLKSKQLLDDYRRMGIDIRRREQFNKFVSEEEYRIYNEAAENLSQDNILTKFLEYDNQMVDFIEHLDKAIRNCIKEEFTTVYGDNQEQ</sequence>
<reference evidence="1 2" key="2">
    <citation type="submission" date="2018-12" db="EMBL/GenBank/DDBJ databases">
        <title>Whole-genome sequences of fifteen clinical Streptococcus suis strains isolated from pigs between 2006 and 2018.</title>
        <authorList>
            <person name="Stevens M.J.A."/>
            <person name="Cernela N."/>
            <person name="Spoerry Serrano N."/>
            <person name="Schmitt S."/>
            <person name="Schrenzel J."/>
            <person name="Stephan R."/>
        </authorList>
    </citation>
    <scope>NUCLEOTIDE SEQUENCE [LARGE SCALE GENOMIC DNA]</scope>
    <source>
        <strain evidence="1 2">PP422</strain>
    </source>
</reference>
<gene>
    <name evidence="1" type="ORF">EI998_08820</name>
</gene>
<dbReference type="Gene3D" id="1.20.1500.10">
    <property type="entry name" value="YheA/YmcA-like"/>
    <property type="match status" value="1"/>
</dbReference>
<dbReference type="Proteomes" id="UP000274117">
    <property type="component" value="Unassembled WGS sequence"/>
</dbReference>
<proteinExistence type="predicted"/>
<dbReference type="EMBL" id="RSDO01000017">
    <property type="protein sequence ID" value="RRR51395.1"/>
    <property type="molecule type" value="Genomic_DNA"/>
</dbReference>
<accession>A0A426TBC7</accession>
<evidence type="ECO:0000313" key="1">
    <source>
        <dbReference type="EMBL" id="RRR51395.1"/>
    </source>
</evidence>
<dbReference type="AlphaFoldDB" id="A0A426TBC7"/>
<dbReference type="InterPro" id="IPR010368">
    <property type="entry name" value="Com_YlbF"/>
</dbReference>
<evidence type="ECO:0000313" key="2">
    <source>
        <dbReference type="Proteomes" id="UP000274117"/>
    </source>
</evidence>
<protein>
    <submittedName>
        <fullName evidence="1">YlbF family regulator</fullName>
    </submittedName>
</protein>
<name>A0A426TBC7_STRSU</name>
<dbReference type="InterPro" id="IPR023378">
    <property type="entry name" value="YheA/YmcA-like_dom_sf"/>
</dbReference>
<organism evidence="1 2">
    <name type="scientific">Streptococcus suis</name>
    <dbReference type="NCBI Taxonomy" id="1307"/>
    <lineage>
        <taxon>Bacteria</taxon>
        <taxon>Bacillati</taxon>
        <taxon>Bacillota</taxon>
        <taxon>Bacilli</taxon>
        <taxon>Lactobacillales</taxon>
        <taxon>Streptococcaceae</taxon>
        <taxon>Streptococcus</taxon>
    </lineage>
</organism>
<reference evidence="1 2" key="1">
    <citation type="submission" date="2018-11" db="EMBL/GenBank/DDBJ databases">
        <authorList>
            <person name="Stevens M.J."/>
            <person name="Cernela N."/>
            <person name="Spoerry Serrano N."/>
            <person name="Schmitt S."/>
            <person name="Schrenzel J."/>
            <person name="Stephan R."/>
        </authorList>
    </citation>
    <scope>NUCLEOTIDE SEQUENCE [LARGE SCALE GENOMIC DNA]</scope>
    <source>
        <strain evidence="1 2">PP422</strain>
    </source>
</reference>
<comment type="caution">
    <text evidence="1">The sequence shown here is derived from an EMBL/GenBank/DDBJ whole genome shotgun (WGS) entry which is preliminary data.</text>
</comment>
<dbReference type="Pfam" id="PF06133">
    <property type="entry name" value="Com_YlbF"/>
    <property type="match status" value="1"/>
</dbReference>